<keyword evidence="3" id="KW-1185">Reference proteome</keyword>
<comment type="caution">
    <text evidence="2">The sequence shown here is derived from an EMBL/GenBank/DDBJ whole genome shotgun (WGS) entry which is preliminary data.</text>
</comment>
<dbReference type="RefSeq" id="WP_220348464.1">
    <property type="nucleotide sequence ID" value="NZ_NFZV01000017.1"/>
</dbReference>
<evidence type="ECO:0000256" key="1">
    <source>
        <dbReference type="SAM" id="MobiDB-lite"/>
    </source>
</evidence>
<proteinExistence type="predicted"/>
<name>A0A3E0WSG9_9GAMM</name>
<dbReference type="AlphaFoldDB" id="A0A3E0WSG9"/>
<protein>
    <submittedName>
        <fullName evidence="2">Uncharacterized protein</fullName>
    </submittedName>
</protein>
<evidence type="ECO:0000313" key="3">
    <source>
        <dbReference type="Proteomes" id="UP000256763"/>
    </source>
</evidence>
<dbReference type="EMBL" id="NFZW01000012">
    <property type="protein sequence ID" value="RFA35339.1"/>
    <property type="molecule type" value="Genomic_DNA"/>
</dbReference>
<feature type="non-terminal residue" evidence="2">
    <location>
        <position position="1"/>
    </location>
</feature>
<gene>
    <name evidence="2" type="ORF">CAL65_12705</name>
</gene>
<accession>A0A3E0WSG9</accession>
<reference evidence="3" key="1">
    <citation type="submission" date="2017-05" db="EMBL/GenBank/DDBJ databases">
        <authorList>
            <person name="Sharma S."/>
            <person name="Sidhu C."/>
            <person name="Pinnaka A.K."/>
        </authorList>
    </citation>
    <scope>NUCLEOTIDE SEQUENCE [LARGE SCALE GENOMIC DNA]</scope>
    <source>
        <strain evidence="3">AK93</strain>
    </source>
</reference>
<dbReference type="Proteomes" id="UP000256763">
    <property type="component" value="Unassembled WGS sequence"/>
</dbReference>
<organism evidence="2 3">
    <name type="scientific">Alkalilimnicola ehrlichii</name>
    <dbReference type="NCBI Taxonomy" id="351052"/>
    <lineage>
        <taxon>Bacteria</taxon>
        <taxon>Pseudomonadati</taxon>
        <taxon>Pseudomonadota</taxon>
        <taxon>Gammaproteobacteria</taxon>
        <taxon>Chromatiales</taxon>
        <taxon>Ectothiorhodospiraceae</taxon>
        <taxon>Alkalilimnicola</taxon>
    </lineage>
</organism>
<sequence>QRTEPIRLVRRELGPDEDEPMQGADVAMLEEMLWQLGLSPQQGPNEQNPYSGQIGARIASNRAGLPDGPVTTETCQGEPADRRDAYYSGWFAQCSVGRVSMEGMVRRFQARNFSDGRVLLRHLRDDASGVVDESTLNWLGRDWSLYQRAYEAYADIGSGAGVLGPDVPQFADWLADAVTVWEEGYEGVSSVPETYTQAHHRDVLEAAGLGANSYAAYSRQRLLRGWITHESSFHWGSNRGGSGGRPYQPTPYRMTEGGADEHGSLSFSQLLYAFRFGSSPCRAHGEAELNLYDPRENVMTFALHTGSDNSSAEEMSNCHGAFHRAFVSRGHPQVYRQDRGAVAGTEQHLDDLVGFRHGGGAIVPIDEATEVDAYDTFALGVAAYNGGLGMFARSWPRWLKYWRFDRNAVRNSNSTMVCFSCRYSIEVRNFEHYLNLPYREYIWAGEIYNDNEVREALIEAFEVELQAAFGEEGAGTRPLEELQTWVMEHEDLGEEAFAERGVPDVGEPKWCFAYGEREWRDPERTEEGGLATFEDYRNFALADGERRVPCED</sequence>
<feature type="region of interest" description="Disordered" evidence="1">
    <location>
        <begin position="1"/>
        <end position="20"/>
    </location>
</feature>
<feature type="compositionally biased region" description="Basic and acidic residues" evidence="1">
    <location>
        <begin position="1"/>
        <end position="14"/>
    </location>
</feature>
<evidence type="ECO:0000313" key="2">
    <source>
        <dbReference type="EMBL" id="RFA35339.1"/>
    </source>
</evidence>